<gene>
    <name evidence="2" type="ORF">HMPREF1534_03954</name>
</gene>
<comment type="caution">
    <text evidence="2">The sequence shown here is derived from an EMBL/GenBank/DDBJ whole genome shotgun (WGS) entry which is preliminary data.</text>
</comment>
<dbReference type="PATRIC" id="fig|1121098.3.peg.4043"/>
<dbReference type="OrthoDB" id="1050042at2"/>
<feature type="chain" id="PRO_5004676173" description="6-bladed beta-propeller" evidence="1">
    <location>
        <begin position="22"/>
        <end position="385"/>
    </location>
</feature>
<dbReference type="Pfam" id="PF17170">
    <property type="entry name" value="DUF5128"/>
    <property type="match status" value="1"/>
</dbReference>
<dbReference type="InterPro" id="IPR011042">
    <property type="entry name" value="6-blade_b-propeller_TolB-like"/>
</dbReference>
<proteinExistence type="predicted"/>
<name>U6RA47_9BACT</name>
<keyword evidence="3" id="KW-1185">Reference proteome</keyword>
<dbReference type="PROSITE" id="PS51257">
    <property type="entry name" value="PROKAR_LIPOPROTEIN"/>
    <property type="match status" value="1"/>
</dbReference>
<dbReference type="AlphaFoldDB" id="U6RA47"/>
<sequence length="385" mass="45298">MKLSIITLLLILLLCGCSTHPQNENGKFIRIDIENSANNPFNLSNLSKEVSYIKLETNDSCLINSIKAIFYIDNQIIIRDNNSILFFDNTGKFQYKVNHQGDGPEEYLRLSDFDICSKNETMHILDTRKKQILQYDMKGKFQNKKDINFWAIGMQLFNDSTSILYSGNQISQNQSYKFTIYNNIKQSVSGGFYPISQKKSNYLHVHNNTNFSKYGNEFLFYELYNDTIYTLTSTNCIPRYYLNFGASRIPNSYFEKDYKNIMEFQNEMSKNVFSYGISSLLNFHNNILLSYFHNKKKHFLYYNKNDNSNVSFHQITDQNLFNDFIIDIKKYKVNFYSYENYLFTIFDNELYIDGNSKIKDKKIQDELSAVSIDDNPIIRICKITD</sequence>
<protein>
    <recommendedName>
        <fullName evidence="4">6-bladed beta-propeller</fullName>
    </recommendedName>
</protein>
<organism evidence="2 3">
    <name type="scientific">Phocaeicola massiliensis B84634 = Timone 84634 = DSM 17679 = JCM 13223</name>
    <dbReference type="NCBI Taxonomy" id="1121098"/>
    <lineage>
        <taxon>Bacteria</taxon>
        <taxon>Pseudomonadati</taxon>
        <taxon>Bacteroidota</taxon>
        <taxon>Bacteroidia</taxon>
        <taxon>Bacteroidales</taxon>
        <taxon>Bacteroidaceae</taxon>
        <taxon>Phocaeicola</taxon>
    </lineage>
</organism>
<evidence type="ECO:0000313" key="3">
    <source>
        <dbReference type="Proteomes" id="UP000017831"/>
    </source>
</evidence>
<dbReference type="EMBL" id="AQHY01000045">
    <property type="protein sequence ID" value="EOA52063.1"/>
    <property type="molecule type" value="Genomic_DNA"/>
</dbReference>
<accession>U6RA47</accession>
<dbReference type="HOGENOM" id="CLU_603888_0_0_10"/>
<feature type="signal peptide" evidence="1">
    <location>
        <begin position="1"/>
        <end position="21"/>
    </location>
</feature>
<evidence type="ECO:0000256" key="1">
    <source>
        <dbReference type="SAM" id="SignalP"/>
    </source>
</evidence>
<dbReference type="GeneID" id="60060186"/>
<dbReference type="eggNOG" id="COG3391">
    <property type="taxonomic scope" value="Bacteria"/>
</dbReference>
<evidence type="ECO:0008006" key="4">
    <source>
        <dbReference type="Google" id="ProtNLM"/>
    </source>
</evidence>
<evidence type="ECO:0000313" key="2">
    <source>
        <dbReference type="EMBL" id="EOA52063.1"/>
    </source>
</evidence>
<dbReference type="STRING" id="1121098.HMPREF1534_03954"/>
<dbReference type="Gene3D" id="2.120.10.30">
    <property type="entry name" value="TolB, C-terminal domain"/>
    <property type="match status" value="1"/>
</dbReference>
<reference evidence="2 3" key="1">
    <citation type="submission" date="2013-04" db="EMBL/GenBank/DDBJ databases">
        <title>The Genome Sequence of Bacteroides massiliensis DSM 17679.</title>
        <authorList>
            <consortium name="The Broad Institute Genomics Platform"/>
            <person name="Earl A."/>
            <person name="Ward D."/>
            <person name="Feldgarden M."/>
            <person name="Gevers D."/>
            <person name="Martens E."/>
            <person name="Fenner L."/>
            <person name="Roux V."/>
            <person name="Mallet M.N."/>
            <person name="Raoult D."/>
            <person name="Walker B."/>
            <person name="Young S."/>
            <person name="Zeng Q."/>
            <person name="Gargeya S."/>
            <person name="Fitzgerald M."/>
            <person name="Haas B."/>
            <person name="Abouelleil A."/>
            <person name="Allen A.W."/>
            <person name="Alvarado L."/>
            <person name="Arachchi H.M."/>
            <person name="Berlin A.M."/>
            <person name="Chapman S.B."/>
            <person name="Gainer-Dewar J."/>
            <person name="Goldberg J."/>
            <person name="Griggs A."/>
            <person name="Gujja S."/>
            <person name="Hansen M."/>
            <person name="Howarth C."/>
            <person name="Imamovic A."/>
            <person name="Ireland A."/>
            <person name="Larimer J."/>
            <person name="McCowan C."/>
            <person name="Murphy C."/>
            <person name="Pearson M."/>
            <person name="Poon T.W."/>
            <person name="Priest M."/>
            <person name="Roberts A."/>
            <person name="Saif S."/>
            <person name="Shea T."/>
            <person name="Sisk P."/>
            <person name="Sykes S."/>
            <person name="Wortman J."/>
            <person name="Nusbaum C."/>
            <person name="Birren B."/>
        </authorList>
    </citation>
    <scope>NUCLEOTIDE SEQUENCE [LARGE SCALE GENOMIC DNA]</scope>
    <source>
        <strain evidence="3">B84634 / Timone 84634 / DSM 17679 / JCM 13223</strain>
    </source>
</reference>
<dbReference type="RefSeq" id="WP_005945682.1">
    <property type="nucleotide sequence ID" value="NZ_KB890377.1"/>
</dbReference>
<dbReference type="Proteomes" id="UP000017831">
    <property type="component" value="Unassembled WGS sequence"/>
</dbReference>
<keyword evidence="1" id="KW-0732">Signal</keyword>